<keyword evidence="1" id="KW-1133">Transmembrane helix</keyword>
<sequence length="238" mass="24341">MPSPTPRSRGTVRPAAAMTRFLSSQGLASRLLRLYVGLFAYGIAIALIVRAGLGASPWDVLAQGVSRTVGATFGVATIAISAVVLLLWIPLRLRPGWGTLSNAALVGVFADLGLAWIPAADGVAWQIADLAAGLVLLAFATALYIGAQLGPGARDGLMTGLVARTGWPVWAVRSGIEVTVVIAGWLLGGTVGIGTAVFAFGIGPLVQLALRVLGVQPASRMREPGEGTELPVSGAAAR</sequence>
<feature type="transmembrane region" description="Helical" evidence="1">
    <location>
        <begin position="96"/>
        <end position="117"/>
    </location>
</feature>
<dbReference type="PANTHER" id="PTHR40078">
    <property type="entry name" value="INTEGRAL MEMBRANE PROTEIN-RELATED"/>
    <property type="match status" value="1"/>
</dbReference>
<keyword evidence="1" id="KW-0812">Transmembrane</keyword>
<feature type="transmembrane region" description="Helical" evidence="1">
    <location>
        <begin position="167"/>
        <end position="187"/>
    </location>
</feature>
<feature type="transmembrane region" description="Helical" evidence="1">
    <location>
        <begin position="69"/>
        <end position="89"/>
    </location>
</feature>
<accession>A0ABU9X4S3</accession>
<dbReference type="Proteomes" id="UP001422074">
    <property type="component" value="Unassembled WGS sequence"/>
</dbReference>
<dbReference type="InterPro" id="IPR038750">
    <property type="entry name" value="YczE/YyaS-like"/>
</dbReference>
<evidence type="ECO:0000256" key="1">
    <source>
        <dbReference type="SAM" id="Phobius"/>
    </source>
</evidence>
<gene>
    <name evidence="2" type="ORF">ABCQ75_11225</name>
</gene>
<keyword evidence="1" id="KW-0472">Membrane</keyword>
<organism evidence="2 3">
    <name type="scientific">Sinomonas halotolerans</name>
    <dbReference type="NCBI Taxonomy" id="1644133"/>
    <lineage>
        <taxon>Bacteria</taxon>
        <taxon>Bacillati</taxon>
        <taxon>Actinomycetota</taxon>
        <taxon>Actinomycetes</taxon>
        <taxon>Micrococcales</taxon>
        <taxon>Micrococcaceae</taxon>
        <taxon>Sinomonas</taxon>
    </lineage>
</organism>
<evidence type="ECO:0008006" key="4">
    <source>
        <dbReference type="Google" id="ProtNLM"/>
    </source>
</evidence>
<feature type="transmembrane region" description="Helical" evidence="1">
    <location>
        <begin position="31"/>
        <end position="49"/>
    </location>
</feature>
<dbReference type="PANTHER" id="PTHR40078:SF1">
    <property type="entry name" value="INTEGRAL MEMBRANE PROTEIN"/>
    <property type="match status" value="1"/>
</dbReference>
<keyword evidence="3" id="KW-1185">Reference proteome</keyword>
<feature type="transmembrane region" description="Helical" evidence="1">
    <location>
        <begin position="193"/>
        <end position="213"/>
    </location>
</feature>
<comment type="caution">
    <text evidence="2">The sequence shown here is derived from an EMBL/GenBank/DDBJ whole genome shotgun (WGS) entry which is preliminary data.</text>
</comment>
<proteinExistence type="predicted"/>
<reference evidence="2 3" key="1">
    <citation type="submission" date="2024-05" db="EMBL/GenBank/DDBJ databases">
        <title>Sinomonas sp. nov., isolated from a waste landfill.</title>
        <authorList>
            <person name="Zhao Y."/>
        </authorList>
    </citation>
    <scope>NUCLEOTIDE SEQUENCE [LARGE SCALE GENOMIC DNA]</scope>
    <source>
        <strain evidence="2 3">CCTCC AB2014300</strain>
    </source>
</reference>
<dbReference type="RefSeq" id="WP_345885461.1">
    <property type="nucleotide sequence ID" value="NZ_JBDFRB010000009.1"/>
</dbReference>
<name>A0ABU9X4S3_9MICC</name>
<dbReference type="EMBL" id="JBDFRB010000009">
    <property type="protein sequence ID" value="MEN2745108.1"/>
    <property type="molecule type" value="Genomic_DNA"/>
</dbReference>
<evidence type="ECO:0000313" key="3">
    <source>
        <dbReference type="Proteomes" id="UP001422074"/>
    </source>
</evidence>
<feature type="transmembrane region" description="Helical" evidence="1">
    <location>
        <begin position="123"/>
        <end position="146"/>
    </location>
</feature>
<dbReference type="Pfam" id="PF19700">
    <property type="entry name" value="DUF6198"/>
    <property type="match status" value="1"/>
</dbReference>
<protein>
    <recommendedName>
        <fullName evidence="4">Membrane protein YczE</fullName>
    </recommendedName>
</protein>
<evidence type="ECO:0000313" key="2">
    <source>
        <dbReference type="EMBL" id="MEN2745108.1"/>
    </source>
</evidence>